<dbReference type="InterPro" id="IPR056798">
    <property type="entry name" value="ADH_Fe_C"/>
</dbReference>
<dbReference type="SUPFAM" id="SSF56796">
    <property type="entry name" value="Dehydroquinate synthase-like"/>
    <property type="match status" value="1"/>
</dbReference>
<dbReference type="CDD" id="cd08192">
    <property type="entry name" value="MAR-like"/>
    <property type="match status" value="1"/>
</dbReference>
<dbReference type="OrthoDB" id="339764at2759"/>
<proteinExistence type="predicted"/>
<evidence type="ECO:0000259" key="3">
    <source>
        <dbReference type="Pfam" id="PF25137"/>
    </source>
</evidence>
<dbReference type="InterPro" id="IPR001670">
    <property type="entry name" value="ADH_Fe/GldA"/>
</dbReference>
<dbReference type="InterPro" id="IPR018211">
    <property type="entry name" value="ADH_Fe_CS"/>
</dbReference>
<sequence>MPAKTRMQQFDIPIRKNHDAIFDASYLEDISAQVQTWESQRVLLIVSKALDSNTSVARDLEESLGGLVVDKKAGVGSHSPYADVIDIAHRIQNQDVDCVISLGSSSYSDACKIARLLAESLPPGFGADDMEGLIDQEKGATPQDALKKPELVKLIVVPTSLSASEWNSVSSCTNSEGKKQHYGSWDFGAPDLILLDPRVAATSPERLWLSSGIRAVDHCVEIICNDRSWEDGVKDVHVHTEKGLRCLLKGLKEYKGGKAKEDRSKLLDGISECQYGAREAILGLIVHHVPVGPSHAIGHQLGSVAGVLHGVTSCIILAPVLRYTKDRSSKAQAKVLDIFNDSLGWQEEEAGDAVNRFVKMLGLPTTLSEVGVETDEQVRKVAEKSMTDIWGGGKRQMEYDEVLEILNMVR</sequence>
<dbReference type="SMR" id="A0A194W4K2"/>
<dbReference type="Proteomes" id="UP000078559">
    <property type="component" value="Chromosome 6"/>
</dbReference>
<reference evidence="4" key="1">
    <citation type="submission" date="2014-12" db="EMBL/GenBank/DDBJ databases">
        <title>Genome Sequence of Valsa Canker Pathogens Uncovers a Specific Adaption of Colonization on Woody Bark.</title>
        <authorList>
            <person name="Yin Z."/>
            <person name="Liu H."/>
            <person name="Gao X."/>
            <person name="Li Z."/>
            <person name="Song N."/>
            <person name="Ke X."/>
            <person name="Dai Q."/>
            <person name="Wu Y."/>
            <person name="Sun Y."/>
            <person name="Xu J.-R."/>
            <person name="Kang Z.K."/>
            <person name="Wang L."/>
            <person name="Huang L."/>
        </authorList>
    </citation>
    <scope>NUCLEOTIDE SEQUENCE [LARGE SCALE GENOMIC DNA]</scope>
    <source>
        <strain evidence="4">03-8</strain>
    </source>
</reference>
<organism evidence="4 5">
    <name type="scientific">Cytospora mali</name>
    <name type="common">Apple Valsa canker fungus</name>
    <name type="synonym">Valsa mali</name>
    <dbReference type="NCBI Taxonomy" id="578113"/>
    <lineage>
        <taxon>Eukaryota</taxon>
        <taxon>Fungi</taxon>
        <taxon>Dikarya</taxon>
        <taxon>Ascomycota</taxon>
        <taxon>Pezizomycotina</taxon>
        <taxon>Sordariomycetes</taxon>
        <taxon>Sordariomycetidae</taxon>
        <taxon>Diaporthales</taxon>
        <taxon>Cytosporaceae</taxon>
        <taxon>Cytospora</taxon>
    </lineage>
</organism>
<dbReference type="Pfam" id="PF25137">
    <property type="entry name" value="ADH_Fe_C"/>
    <property type="match status" value="1"/>
</dbReference>
<keyword evidence="1" id="KW-0560">Oxidoreductase</keyword>
<dbReference type="GO" id="GO:0046872">
    <property type="term" value="F:metal ion binding"/>
    <property type="evidence" value="ECO:0007669"/>
    <property type="project" value="InterPro"/>
</dbReference>
<gene>
    <name evidence="4" type="ORF">VM1G_05723</name>
</gene>
<accession>A0A194W4K2</accession>
<evidence type="ECO:0000313" key="5">
    <source>
        <dbReference type="Proteomes" id="UP000078559"/>
    </source>
</evidence>
<dbReference type="Gene3D" id="3.40.50.1970">
    <property type="match status" value="1"/>
</dbReference>
<dbReference type="Gene3D" id="1.20.1090.10">
    <property type="entry name" value="Dehydroquinate synthase-like - alpha domain"/>
    <property type="match status" value="1"/>
</dbReference>
<dbReference type="Pfam" id="PF00465">
    <property type="entry name" value="Fe-ADH"/>
    <property type="match status" value="1"/>
</dbReference>
<name>A0A194W4K2_CYTMA</name>
<dbReference type="GO" id="GO:0004022">
    <property type="term" value="F:alcohol dehydrogenase (NAD+) activity"/>
    <property type="evidence" value="ECO:0007669"/>
    <property type="project" value="TreeGrafter"/>
</dbReference>
<dbReference type="GO" id="GO:0005739">
    <property type="term" value="C:mitochondrion"/>
    <property type="evidence" value="ECO:0007669"/>
    <property type="project" value="TreeGrafter"/>
</dbReference>
<evidence type="ECO:0000259" key="2">
    <source>
        <dbReference type="Pfam" id="PF00465"/>
    </source>
</evidence>
<dbReference type="AlphaFoldDB" id="A0A194W4K2"/>
<evidence type="ECO:0000256" key="1">
    <source>
        <dbReference type="ARBA" id="ARBA00023002"/>
    </source>
</evidence>
<dbReference type="PROSITE" id="PS00060">
    <property type="entry name" value="ADH_IRON_2"/>
    <property type="match status" value="1"/>
</dbReference>
<dbReference type="InterPro" id="IPR039697">
    <property type="entry name" value="Alcohol_dehydrogenase_Fe"/>
</dbReference>
<dbReference type="PANTHER" id="PTHR11496">
    <property type="entry name" value="ALCOHOL DEHYDROGENASE"/>
    <property type="match status" value="1"/>
</dbReference>
<dbReference type="EMBL" id="CM003103">
    <property type="protein sequence ID" value="KUI70980.1"/>
    <property type="molecule type" value="Genomic_DNA"/>
</dbReference>
<keyword evidence="5" id="KW-1185">Reference proteome</keyword>
<feature type="domain" description="Fe-containing alcohol dehydrogenase-like C-terminal" evidence="3">
    <location>
        <begin position="280"/>
        <end position="407"/>
    </location>
</feature>
<protein>
    <submittedName>
        <fullName evidence="4">Alcohol dehydrogenase 4</fullName>
    </submittedName>
</protein>
<feature type="domain" description="Alcohol dehydrogenase iron-type/glycerol dehydrogenase GldA" evidence="2">
    <location>
        <begin position="20"/>
        <end position="197"/>
    </location>
</feature>
<dbReference type="PANTHER" id="PTHR11496:SF107">
    <property type="entry name" value="ALCOHOL DEHYDROGENASE, PUTATIVE (AFU_ORTHOLOGUE AFUA_1G06800)-RELATED"/>
    <property type="match status" value="1"/>
</dbReference>
<evidence type="ECO:0000313" key="4">
    <source>
        <dbReference type="EMBL" id="KUI70980.1"/>
    </source>
</evidence>